<protein>
    <recommendedName>
        <fullName evidence="4">Integrase core domain containing protein</fullName>
    </recommendedName>
</protein>
<evidence type="ECO:0000313" key="2">
    <source>
        <dbReference type="EnsemblPlants" id="PGSC0003DMT400088970"/>
    </source>
</evidence>
<dbReference type="AlphaFoldDB" id="M1DH57"/>
<accession>M1DH57</accession>
<dbReference type="Gramene" id="PGSC0003DMT400088970">
    <property type="protein sequence ID" value="PGSC0003DMT400088970"/>
    <property type="gene ID" value="PGSC0003DMG400038541"/>
</dbReference>
<feature type="region of interest" description="Disordered" evidence="1">
    <location>
        <begin position="61"/>
        <end position="86"/>
    </location>
</feature>
<feature type="compositionally biased region" description="Polar residues" evidence="1">
    <location>
        <begin position="171"/>
        <end position="181"/>
    </location>
</feature>
<feature type="region of interest" description="Disordered" evidence="1">
    <location>
        <begin position="105"/>
        <end position="181"/>
    </location>
</feature>
<dbReference type="Proteomes" id="UP000011115">
    <property type="component" value="Unassembled WGS sequence"/>
</dbReference>
<sequence>MSVYGSNGNQMDHPSSKMITLRDNILEFKHLEGETIHELWLRLKSLLLSKCGMCLKSAGWRAKSPVGHSPNSSASPNWTHKNHRSESVKLGGTMDETVIRRTDMARPKVAGRDMPPNKRGKGFTINEDAIASKAKATKIPTTGRKGKGKEKAPAPDSSEVSSDSEGLYATHLTTSESEGEN</sequence>
<proteinExistence type="predicted"/>
<dbReference type="EnsemblPlants" id="PGSC0003DMT400088970">
    <property type="protein sequence ID" value="PGSC0003DMT400088970"/>
    <property type="gene ID" value="PGSC0003DMG400038541"/>
</dbReference>
<reference evidence="2" key="2">
    <citation type="submission" date="2015-06" db="UniProtKB">
        <authorList>
            <consortium name="EnsemblPlants"/>
        </authorList>
    </citation>
    <scope>IDENTIFICATION</scope>
    <source>
        <strain evidence="2">DM1-3 516 R44</strain>
    </source>
</reference>
<name>M1DH57_SOLTU</name>
<dbReference type="InParanoid" id="M1DH57"/>
<dbReference type="PaxDb" id="4113-PGSC0003DMT400088970"/>
<evidence type="ECO:0000256" key="1">
    <source>
        <dbReference type="SAM" id="MobiDB-lite"/>
    </source>
</evidence>
<dbReference type="HOGENOM" id="CLU_073464_1_0_1"/>
<reference evidence="3" key="1">
    <citation type="journal article" date="2011" name="Nature">
        <title>Genome sequence and analysis of the tuber crop potato.</title>
        <authorList>
            <consortium name="The Potato Genome Sequencing Consortium"/>
        </authorList>
    </citation>
    <scope>NUCLEOTIDE SEQUENCE [LARGE SCALE GENOMIC DNA]</scope>
    <source>
        <strain evidence="3">cv. DM1-3 516 R44</strain>
    </source>
</reference>
<feature type="compositionally biased region" description="Polar residues" evidence="1">
    <location>
        <begin position="69"/>
        <end position="79"/>
    </location>
</feature>
<organism evidence="2 3">
    <name type="scientific">Solanum tuberosum</name>
    <name type="common">Potato</name>
    <dbReference type="NCBI Taxonomy" id="4113"/>
    <lineage>
        <taxon>Eukaryota</taxon>
        <taxon>Viridiplantae</taxon>
        <taxon>Streptophyta</taxon>
        <taxon>Embryophyta</taxon>
        <taxon>Tracheophyta</taxon>
        <taxon>Spermatophyta</taxon>
        <taxon>Magnoliopsida</taxon>
        <taxon>eudicotyledons</taxon>
        <taxon>Gunneridae</taxon>
        <taxon>Pentapetalae</taxon>
        <taxon>asterids</taxon>
        <taxon>lamiids</taxon>
        <taxon>Solanales</taxon>
        <taxon>Solanaceae</taxon>
        <taxon>Solanoideae</taxon>
        <taxon>Solaneae</taxon>
        <taxon>Solanum</taxon>
    </lineage>
</organism>
<keyword evidence="3" id="KW-1185">Reference proteome</keyword>
<evidence type="ECO:0008006" key="4">
    <source>
        <dbReference type="Google" id="ProtNLM"/>
    </source>
</evidence>
<evidence type="ECO:0000313" key="3">
    <source>
        <dbReference type="Proteomes" id="UP000011115"/>
    </source>
</evidence>